<keyword evidence="6" id="KW-0943">RNA-mediated gene silencing</keyword>
<keyword evidence="2 8" id="KW-0696">RNA-directed RNA polymerase</keyword>
<proteinExistence type="inferred from homology"/>
<reference evidence="12" key="1">
    <citation type="submission" date="2022-01" db="EMBL/GenBank/DDBJ databases">
        <authorList>
            <person name="Braso-Vives M."/>
        </authorList>
    </citation>
    <scope>NUCLEOTIDE SEQUENCE</scope>
</reference>
<evidence type="ECO:0000256" key="7">
    <source>
        <dbReference type="ARBA" id="ARBA00048744"/>
    </source>
</evidence>
<dbReference type="InterPro" id="IPR056654">
    <property type="entry name" value="DUF7752"/>
</dbReference>
<gene>
    <name evidence="12" type="primary">Hypp5099</name>
    <name evidence="12" type="ORF">BLAG_LOCUS24718</name>
</gene>
<dbReference type="PANTHER" id="PTHR23079">
    <property type="entry name" value="RNA-DEPENDENT RNA POLYMERASE"/>
    <property type="match status" value="1"/>
</dbReference>
<accession>A0A8K0AF75</accession>
<evidence type="ECO:0000256" key="3">
    <source>
        <dbReference type="ARBA" id="ARBA00022679"/>
    </source>
</evidence>
<dbReference type="InterPro" id="IPR007855">
    <property type="entry name" value="RDRP"/>
</dbReference>
<keyword evidence="4 8" id="KW-0548">Nucleotidyltransferase</keyword>
<feature type="domain" description="RDRP C-terminal head" evidence="11">
    <location>
        <begin position="804"/>
        <end position="942"/>
    </location>
</feature>
<dbReference type="Gene3D" id="1.10.1410.10">
    <property type="match status" value="1"/>
</dbReference>
<dbReference type="GO" id="GO:0031380">
    <property type="term" value="C:nuclear RNA-directed RNA polymerase complex"/>
    <property type="evidence" value="ECO:0007669"/>
    <property type="project" value="TreeGrafter"/>
</dbReference>
<dbReference type="GO" id="GO:0003723">
    <property type="term" value="F:RNA binding"/>
    <property type="evidence" value="ECO:0007669"/>
    <property type="project" value="UniProtKB-KW"/>
</dbReference>
<name>A0A8K0AF75_BRALA</name>
<protein>
    <recommendedName>
        <fullName evidence="8">RNA-dependent RNA polymerase</fullName>
        <ecNumber evidence="8">2.7.7.48</ecNumber>
    </recommendedName>
</protein>
<dbReference type="InterPro" id="IPR057596">
    <property type="entry name" value="RDRP_core"/>
</dbReference>
<evidence type="ECO:0000256" key="8">
    <source>
        <dbReference type="RuleBase" id="RU363098"/>
    </source>
</evidence>
<comment type="catalytic activity">
    <reaction evidence="7 8">
        <text>RNA(n) + a ribonucleoside 5'-triphosphate = RNA(n+1) + diphosphate</text>
        <dbReference type="Rhea" id="RHEA:21248"/>
        <dbReference type="Rhea" id="RHEA-COMP:14527"/>
        <dbReference type="Rhea" id="RHEA-COMP:17342"/>
        <dbReference type="ChEBI" id="CHEBI:33019"/>
        <dbReference type="ChEBI" id="CHEBI:61557"/>
        <dbReference type="ChEBI" id="CHEBI:140395"/>
        <dbReference type="EC" id="2.7.7.48"/>
    </reaction>
</comment>
<dbReference type="GO" id="GO:0003968">
    <property type="term" value="F:RNA-directed RNA polymerase activity"/>
    <property type="evidence" value="ECO:0007669"/>
    <property type="project" value="UniProtKB-KW"/>
</dbReference>
<evidence type="ECO:0000259" key="10">
    <source>
        <dbReference type="Pfam" id="PF24934"/>
    </source>
</evidence>
<comment type="similarity">
    <text evidence="1 8">Belongs to the RdRP family.</text>
</comment>
<dbReference type="Proteomes" id="UP000838412">
    <property type="component" value="Chromosome 9"/>
</dbReference>
<keyword evidence="13" id="KW-1185">Reference proteome</keyword>
<evidence type="ECO:0000313" key="13">
    <source>
        <dbReference type="Proteomes" id="UP000838412"/>
    </source>
</evidence>
<dbReference type="PANTHER" id="PTHR23079:SF55">
    <property type="entry name" value="RNA-DIRECTED RNA POLYMERASE"/>
    <property type="match status" value="1"/>
</dbReference>
<keyword evidence="5 8" id="KW-0694">RNA-binding</keyword>
<keyword evidence="3 8" id="KW-0808">Transferase</keyword>
<dbReference type="Pfam" id="PF05183">
    <property type="entry name" value="RdRP"/>
    <property type="match status" value="1"/>
</dbReference>
<organism evidence="12 13">
    <name type="scientific">Branchiostoma lanceolatum</name>
    <name type="common">Common lancelet</name>
    <name type="synonym">Amphioxus lanceolatum</name>
    <dbReference type="NCBI Taxonomy" id="7740"/>
    <lineage>
        <taxon>Eukaryota</taxon>
        <taxon>Metazoa</taxon>
        <taxon>Chordata</taxon>
        <taxon>Cephalochordata</taxon>
        <taxon>Leptocardii</taxon>
        <taxon>Amphioxiformes</taxon>
        <taxon>Branchiostomatidae</taxon>
        <taxon>Branchiostoma</taxon>
    </lineage>
</organism>
<sequence>MNINYNDLEKYILVTEKKTETSVYLFLKHRVKISRAFHIWPTWPPGAEQQTVWTRRTSFLGCPAEVLGNASCLKFVISNESRWNNITHQILSRLCGRCGFRAHYLFTCEERATPAPPAEPRLHGFAGVYAMQVLLSRGFSARDQMQSGLYLKLEKLEREEGEDVVADVLYRIVHIMDQNRFVDISKAFDGILSTSDVKLGPQEMSLPATLRFVRRVIVTPTTLFFLEPEIMFENRMLRDYGEEFFLRVSFLDEGFQKLQGGIEILGFVDLEEAIFTRVKDVLNMGLRVGERHYRFLAASNSQLRQHGVWFFAGDGKNTVESIRAGMGDFSGCRCPATYLSRMGQCFSTTEPTVTDVGNKAFEISDITGGYDPVNCKPFCFSDGIGKISEDLARKVSHKTAENQRVPSAYQIRYAGVKGMLAVDPTLQGEVMQYRSSMNKFWSPYDVIEICTTSHPGRLFLNRQVITILCQLGVPDMVFQELQEQRLFELADMFLLETSAAEALTQRAQMKGTPYKRLLKMGVQLTTEPFFHSMLQKIYKSSVGEIKRRARIGIPPEYGRIMLGVLDETGTLEYGQVFIQYTEDIINQDCRFQVLEGEVVVTRSPCVHPGDVRKLQAIDVPGLHHMVDVIVFPSKGPRPRPNEMSGGDLDGDDYFVTWLPDLIFNRANEPPMYFRSPKKREVPSVTINHLIDFIVDYIENDRLGIIGNAHLAKADTEEDGVFSDVCKRLAQKYSDAVDFPKTGVCPDLDKTERPLEYPDFMGKSRDKTTRRSERVLGKMFRECQMIENVCSQVERKGNVVRVRLDDDLVVGGHISYVDQARQSRDRYNDQLRSMMAQYGIETEAEAVSGCIVKLHRHMEDRYERYEIERVAKVRIEDSRKRTREDFFEEFGGEEAIEFHHPEVLGKASAWYTVTYSDPDTKLLSFPWVIGDILATLKITSAARIVFSECPVIDNITRQLASVYSSEDFITATLQALSRHFVDRRRTDLVVQMYVGCYVNVLPLVAFLRQWMTEHKLTQVHNTDLVFIMLAYAVKAGYMVDLGDAPAGVTREWLSLSRENVCSARTVVEYSFDNNCSLGELLVEFFQYISSHAFKESTASVMLGGAHVLLEETSRQNIQIKALRTYHMLSQTGDIREVIDAEAVHAEEEFVAQIPPNVWRNHVKDRLTEVQQSIEQETGAEVQVRRLTGIRGPARGQLYAYGTMDSIRRVQLCMERLIQQYNYRRPYRRGGRPFKF</sequence>
<evidence type="ECO:0000256" key="5">
    <source>
        <dbReference type="ARBA" id="ARBA00022884"/>
    </source>
</evidence>
<dbReference type="EC" id="2.7.7.48" evidence="8"/>
<dbReference type="EMBL" id="OV696694">
    <property type="protein sequence ID" value="CAH1273353.1"/>
    <property type="molecule type" value="Genomic_DNA"/>
</dbReference>
<dbReference type="AlphaFoldDB" id="A0A8K0AF75"/>
<evidence type="ECO:0000256" key="4">
    <source>
        <dbReference type="ARBA" id="ARBA00022695"/>
    </source>
</evidence>
<evidence type="ECO:0000259" key="11">
    <source>
        <dbReference type="Pfam" id="PF26253"/>
    </source>
</evidence>
<evidence type="ECO:0000256" key="1">
    <source>
        <dbReference type="ARBA" id="ARBA00005762"/>
    </source>
</evidence>
<evidence type="ECO:0000313" key="12">
    <source>
        <dbReference type="EMBL" id="CAH1273353.1"/>
    </source>
</evidence>
<dbReference type="InterPro" id="IPR058752">
    <property type="entry name" value="RDRP_C_head"/>
</dbReference>
<feature type="domain" description="DUF7752" evidence="10">
    <location>
        <begin position="992"/>
        <end position="1095"/>
    </location>
</feature>
<dbReference type="Pfam" id="PF26253">
    <property type="entry name" value="RdRP_head"/>
    <property type="match status" value="1"/>
</dbReference>
<dbReference type="Pfam" id="PF24934">
    <property type="entry name" value="DUF7752"/>
    <property type="match status" value="1"/>
</dbReference>
<evidence type="ECO:0000256" key="6">
    <source>
        <dbReference type="ARBA" id="ARBA00023158"/>
    </source>
</evidence>
<dbReference type="OrthoDB" id="6513042at2759"/>
<evidence type="ECO:0000259" key="9">
    <source>
        <dbReference type="Pfam" id="PF05183"/>
    </source>
</evidence>
<feature type="domain" description="RDRP core" evidence="9">
    <location>
        <begin position="218"/>
        <end position="782"/>
    </location>
</feature>
<evidence type="ECO:0000256" key="2">
    <source>
        <dbReference type="ARBA" id="ARBA00022484"/>
    </source>
</evidence>
<dbReference type="GO" id="GO:0030422">
    <property type="term" value="P:siRNA processing"/>
    <property type="evidence" value="ECO:0007669"/>
    <property type="project" value="TreeGrafter"/>
</dbReference>